<feature type="transmembrane region" description="Helical" evidence="1">
    <location>
        <begin position="63"/>
        <end position="86"/>
    </location>
</feature>
<keyword evidence="3" id="KW-1185">Reference proteome</keyword>
<accession>A0A368ZGZ7</accession>
<evidence type="ECO:0000256" key="1">
    <source>
        <dbReference type="SAM" id="Phobius"/>
    </source>
</evidence>
<dbReference type="AlphaFoldDB" id="A0A368ZGZ7"/>
<keyword evidence="1" id="KW-0472">Membrane</keyword>
<organism evidence="2 3">
    <name type="scientific">Winogradskyella arenosi</name>
    <dbReference type="NCBI Taxonomy" id="533325"/>
    <lineage>
        <taxon>Bacteria</taxon>
        <taxon>Pseudomonadati</taxon>
        <taxon>Bacteroidota</taxon>
        <taxon>Flavobacteriia</taxon>
        <taxon>Flavobacteriales</taxon>
        <taxon>Flavobacteriaceae</taxon>
        <taxon>Winogradskyella</taxon>
    </lineage>
</organism>
<evidence type="ECO:0000313" key="2">
    <source>
        <dbReference type="EMBL" id="RCW90222.1"/>
    </source>
</evidence>
<keyword evidence="1" id="KW-1133">Transmembrane helix</keyword>
<protein>
    <submittedName>
        <fullName evidence="2">Uncharacterized protein</fullName>
    </submittedName>
</protein>
<keyword evidence="1" id="KW-0812">Transmembrane</keyword>
<dbReference type="Proteomes" id="UP000253436">
    <property type="component" value="Unassembled WGS sequence"/>
</dbReference>
<proteinExistence type="predicted"/>
<comment type="caution">
    <text evidence="2">The sequence shown here is derived from an EMBL/GenBank/DDBJ whole genome shotgun (WGS) entry which is preliminary data.</text>
</comment>
<name>A0A368ZGZ7_9FLAO</name>
<gene>
    <name evidence="2" type="ORF">DFQ08_105111</name>
</gene>
<reference evidence="2 3" key="1">
    <citation type="submission" date="2018-07" db="EMBL/GenBank/DDBJ databases">
        <title>Genomic Encyclopedia of Type Strains, Phase III (KMG-III): the genomes of soil and plant-associated and newly described type strains.</title>
        <authorList>
            <person name="Whitman W."/>
        </authorList>
    </citation>
    <scope>NUCLEOTIDE SEQUENCE [LARGE SCALE GENOMIC DNA]</scope>
    <source>
        <strain evidence="2 3">CECT 7958</strain>
    </source>
</reference>
<sequence length="88" mass="10364">MSASAMNTVINNNRKLLTKRDRLKNTLSGYKRPLKVEYTWPKASTKQLHSIRRRLKEERQIRMLKVVTLTLLLCVLMLVGLLYMYAQL</sequence>
<dbReference type="EMBL" id="QPJO01000005">
    <property type="protein sequence ID" value="RCW90222.1"/>
    <property type="molecule type" value="Genomic_DNA"/>
</dbReference>
<evidence type="ECO:0000313" key="3">
    <source>
        <dbReference type="Proteomes" id="UP000253436"/>
    </source>
</evidence>